<reference evidence="1 2" key="1">
    <citation type="journal article" date="2014" name="BMC Genomics">
        <title>Adaptive genomic structural variation in the grape powdery mildew pathogen, Erysiphe necator.</title>
        <authorList>
            <person name="Jones L."/>
            <person name="Riaz S."/>
            <person name="Morales-Cruz A."/>
            <person name="Amrine K.C."/>
            <person name="McGuire B."/>
            <person name="Gubler W.D."/>
            <person name="Walker M.A."/>
            <person name="Cantu D."/>
        </authorList>
    </citation>
    <scope>NUCLEOTIDE SEQUENCE [LARGE SCALE GENOMIC DNA]</scope>
    <source>
        <strain evidence="2">c</strain>
    </source>
</reference>
<dbReference type="Proteomes" id="UP000030854">
    <property type="component" value="Unassembled WGS sequence"/>
</dbReference>
<keyword evidence="2" id="KW-1185">Reference proteome</keyword>
<protein>
    <submittedName>
        <fullName evidence="1">Putative effector protein</fullName>
    </submittedName>
</protein>
<evidence type="ECO:0000313" key="1">
    <source>
        <dbReference type="EMBL" id="KHJ30061.1"/>
    </source>
</evidence>
<dbReference type="STRING" id="52586.A0A0B1NZE9"/>
<gene>
    <name evidence="1" type="ORF">EV44_g3980</name>
</gene>
<organism evidence="1 2">
    <name type="scientific">Uncinula necator</name>
    <name type="common">Grape powdery mildew</name>
    <dbReference type="NCBI Taxonomy" id="52586"/>
    <lineage>
        <taxon>Eukaryota</taxon>
        <taxon>Fungi</taxon>
        <taxon>Dikarya</taxon>
        <taxon>Ascomycota</taxon>
        <taxon>Pezizomycotina</taxon>
        <taxon>Leotiomycetes</taxon>
        <taxon>Erysiphales</taxon>
        <taxon>Erysiphaceae</taxon>
        <taxon>Erysiphe</taxon>
    </lineage>
</organism>
<comment type="caution">
    <text evidence="1">The sequence shown here is derived from an EMBL/GenBank/DDBJ whole genome shotgun (WGS) entry which is preliminary data.</text>
</comment>
<dbReference type="EMBL" id="JNVN01005378">
    <property type="protein sequence ID" value="KHJ30061.1"/>
    <property type="molecule type" value="Genomic_DNA"/>
</dbReference>
<sequence>MEKVKGLLDITNPYLQEIEKDYPGVGTDFMALLAEGASRVMLGQRVYSKMYNGPKSNSNYSMNTWAAKAAGTATGETISLKKQVLKGTPPRGQNKEDRRIIIRLDSNHEARKSDSFQLRQTIQNLVPDKTLVTDVWKVPSGVAILAPTPAKAATLMQYKKDIENRFGNAVVERQETWTTRTS</sequence>
<name>A0A0B1NZE9_UNCNE</name>
<dbReference type="HOGENOM" id="CLU_036943_2_0_1"/>
<evidence type="ECO:0000313" key="2">
    <source>
        <dbReference type="Proteomes" id="UP000030854"/>
    </source>
</evidence>
<accession>A0A0B1NZE9</accession>
<proteinExistence type="predicted"/>
<dbReference type="AlphaFoldDB" id="A0A0B1NZE9"/>